<dbReference type="AlphaFoldDB" id="A0AAE0ZU24"/>
<dbReference type="PROSITE" id="PS50262">
    <property type="entry name" value="G_PROTEIN_RECEP_F1_2"/>
    <property type="match status" value="1"/>
</dbReference>
<comment type="caution">
    <text evidence="7">The sequence shown here is derived from an EMBL/GenBank/DDBJ whole genome shotgun (WGS) entry which is preliminary data.</text>
</comment>
<dbReference type="EMBL" id="JAWDGP010003365">
    <property type="protein sequence ID" value="KAK3775011.1"/>
    <property type="molecule type" value="Genomic_DNA"/>
</dbReference>
<evidence type="ECO:0000313" key="8">
    <source>
        <dbReference type="Proteomes" id="UP001283361"/>
    </source>
</evidence>
<protein>
    <recommendedName>
        <fullName evidence="6">G-protein coupled receptors family 1 profile domain-containing protein</fullName>
    </recommendedName>
</protein>
<keyword evidence="3 5" id="KW-1133">Transmembrane helix</keyword>
<feature type="transmembrane region" description="Helical" evidence="5">
    <location>
        <begin position="29"/>
        <end position="46"/>
    </location>
</feature>
<evidence type="ECO:0000313" key="7">
    <source>
        <dbReference type="EMBL" id="KAK3775011.1"/>
    </source>
</evidence>
<dbReference type="InterPro" id="IPR017452">
    <property type="entry name" value="GPCR_Rhodpsn_7TM"/>
</dbReference>
<dbReference type="Proteomes" id="UP001283361">
    <property type="component" value="Unassembled WGS sequence"/>
</dbReference>
<gene>
    <name evidence="7" type="ORF">RRG08_019387</name>
</gene>
<feature type="transmembrane region" description="Helical" evidence="5">
    <location>
        <begin position="127"/>
        <end position="150"/>
    </location>
</feature>
<comment type="subcellular location">
    <subcellularLocation>
        <location evidence="1">Membrane</location>
    </subcellularLocation>
</comment>
<evidence type="ECO:0000256" key="2">
    <source>
        <dbReference type="ARBA" id="ARBA00022692"/>
    </source>
</evidence>
<organism evidence="7 8">
    <name type="scientific">Elysia crispata</name>
    <name type="common">lettuce slug</name>
    <dbReference type="NCBI Taxonomy" id="231223"/>
    <lineage>
        <taxon>Eukaryota</taxon>
        <taxon>Metazoa</taxon>
        <taxon>Spiralia</taxon>
        <taxon>Lophotrochozoa</taxon>
        <taxon>Mollusca</taxon>
        <taxon>Gastropoda</taxon>
        <taxon>Heterobranchia</taxon>
        <taxon>Euthyneura</taxon>
        <taxon>Panpulmonata</taxon>
        <taxon>Sacoglossa</taxon>
        <taxon>Placobranchoidea</taxon>
        <taxon>Plakobranchidae</taxon>
        <taxon>Elysia</taxon>
    </lineage>
</organism>
<reference evidence="7" key="1">
    <citation type="journal article" date="2023" name="G3 (Bethesda)">
        <title>A reference genome for the long-term kleptoplast-retaining sea slug Elysia crispata morphotype clarki.</title>
        <authorList>
            <person name="Eastman K.E."/>
            <person name="Pendleton A.L."/>
            <person name="Shaikh M.A."/>
            <person name="Suttiyut T."/>
            <person name="Ogas R."/>
            <person name="Tomko P."/>
            <person name="Gavelis G."/>
            <person name="Widhalm J.R."/>
            <person name="Wisecaver J.H."/>
        </authorList>
    </citation>
    <scope>NUCLEOTIDE SEQUENCE</scope>
    <source>
        <strain evidence="7">ECLA1</strain>
    </source>
</reference>
<name>A0AAE0ZU24_9GAST</name>
<evidence type="ECO:0000256" key="4">
    <source>
        <dbReference type="ARBA" id="ARBA00023136"/>
    </source>
</evidence>
<dbReference type="GO" id="GO:0016020">
    <property type="term" value="C:membrane"/>
    <property type="evidence" value="ECO:0007669"/>
    <property type="project" value="UniProtKB-SubCell"/>
</dbReference>
<sequence length="203" mass="22527">MNITTTSPTNVTEAEVLPVTYSSHMRNQVLGGVGTLCNTAAVVMLWQSRRIRPSLKHALISMTLSDLLIMVVAAVWRPSLPCWPAMYIISSTILITYFSAVVLAFHNYFAVFYPTRCKQILSFGRSLAVVVSCWLCGFLISLACLGVHIPGGSRCYVISIMLRLGVVVESFILPPMLLLHYCHQRACSIRYPAEIPTKNPHNP</sequence>
<dbReference type="SUPFAM" id="SSF81321">
    <property type="entry name" value="Family A G protein-coupled receptor-like"/>
    <property type="match status" value="1"/>
</dbReference>
<feature type="transmembrane region" description="Helical" evidence="5">
    <location>
        <begin position="58"/>
        <end position="76"/>
    </location>
</feature>
<proteinExistence type="predicted"/>
<feature type="transmembrane region" description="Helical" evidence="5">
    <location>
        <begin position="88"/>
        <end position="115"/>
    </location>
</feature>
<evidence type="ECO:0000256" key="1">
    <source>
        <dbReference type="ARBA" id="ARBA00004370"/>
    </source>
</evidence>
<keyword evidence="2 5" id="KW-0812">Transmembrane</keyword>
<keyword evidence="4 5" id="KW-0472">Membrane</keyword>
<dbReference type="Gene3D" id="1.20.1070.10">
    <property type="entry name" value="Rhodopsin 7-helix transmembrane proteins"/>
    <property type="match status" value="1"/>
</dbReference>
<evidence type="ECO:0000256" key="5">
    <source>
        <dbReference type="SAM" id="Phobius"/>
    </source>
</evidence>
<accession>A0AAE0ZU24</accession>
<evidence type="ECO:0000256" key="3">
    <source>
        <dbReference type="ARBA" id="ARBA00022989"/>
    </source>
</evidence>
<feature type="transmembrane region" description="Helical" evidence="5">
    <location>
        <begin position="156"/>
        <end position="181"/>
    </location>
</feature>
<keyword evidence="8" id="KW-1185">Reference proteome</keyword>
<evidence type="ECO:0000259" key="6">
    <source>
        <dbReference type="PROSITE" id="PS50262"/>
    </source>
</evidence>
<feature type="domain" description="G-protein coupled receptors family 1 profile" evidence="6">
    <location>
        <begin position="37"/>
        <end position="179"/>
    </location>
</feature>